<evidence type="ECO:0000256" key="5">
    <source>
        <dbReference type="PROSITE-ProRule" id="PRU01248"/>
    </source>
</evidence>
<keyword evidence="3 5" id="KW-0238">DNA-binding</keyword>
<evidence type="ECO:0000259" key="8">
    <source>
        <dbReference type="PROSITE" id="PS51900"/>
    </source>
</evidence>
<dbReference type="PANTHER" id="PTHR30349:SF64">
    <property type="entry name" value="PROPHAGE INTEGRASE INTD-RELATED"/>
    <property type="match status" value="1"/>
</dbReference>
<dbReference type="SUPFAM" id="SSF56349">
    <property type="entry name" value="DNA breaking-rejoining enzymes"/>
    <property type="match status" value="1"/>
</dbReference>
<sequence length="495" mass="56676">MSIMGWRVHFTRSEPVRPREDTALMRALPGLFSRVPEDSTARAPEDQPFLLGPRGEYDVALNRYFSVWLAHSPWNTQVAHARDLRTFFSFLWSARDGRGWRDATEDDRAAYEWWRRRDERGPRVQDSTWDREVATVNQFYLWAFEQDLVRANPIRQREAAPWSPWPGRGEGRQVPAESSHAGPRREVKWLPPASYRRWRNVGVCGFDADELPRREFRGRWAARNCAFADLMVRTGLRLTEQASLTLFEVPELPGTGSGIVNARTVLPDAIAKGGSGRAIYVPISVLRDVRDYLEWDRREIVEEARQRGAYTPTSRSLLVEDPAKPRVRLGGRWVGVDRLSPGERRRLLMATEQGWEPAMLWLNQHGMPMSVSGWRQVFAEANARCAGQGVDLSATPHMLRHSFAVITLELLWRGHIQALGELNEGQRLTYQRVFGDPLNWVRIRLGHTSVTTTALYLHTLQELEMRTRLALVPDGAWEPPGYSPEGWQEGPEVSA</sequence>
<organism evidence="9 10">
    <name type="scientific">Saccharopolyspora endophytica</name>
    <dbReference type="NCBI Taxonomy" id="543886"/>
    <lineage>
        <taxon>Bacteria</taxon>
        <taxon>Bacillati</taxon>
        <taxon>Actinomycetota</taxon>
        <taxon>Actinomycetes</taxon>
        <taxon>Pseudonocardiales</taxon>
        <taxon>Pseudonocardiaceae</taxon>
        <taxon>Saccharopolyspora</taxon>
    </lineage>
</organism>
<evidence type="ECO:0000256" key="1">
    <source>
        <dbReference type="ARBA" id="ARBA00008857"/>
    </source>
</evidence>
<dbReference type="PANTHER" id="PTHR30349">
    <property type="entry name" value="PHAGE INTEGRASE-RELATED"/>
    <property type="match status" value="1"/>
</dbReference>
<evidence type="ECO:0000313" key="10">
    <source>
        <dbReference type="Proteomes" id="UP000674084"/>
    </source>
</evidence>
<dbReference type="Gene3D" id="1.10.443.10">
    <property type="entry name" value="Intergrase catalytic core"/>
    <property type="match status" value="1"/>
</dbReference>
<accession>A0ABS5DMN6</accession>
<dbReference type="EMBL" id="JAGPXE010000013">
    <property type="protein sequence ID" value="MBQ0927543.1"/>
    <property type="molecule type" value="Genomic_DNA"/>
</dbReference>
<feature type="domain" description="Tyr recombinase" evidence="7">
    <location>
        <begin position="185"/>
        <end position="470"/>
    </location>
</feature>
<protein>
    <submittedName>
        <fullName evidence="9">Tyrosine-type recombinase/integrase</fullName>
    </submittedName>
</protein>
<dbReference type="Proteomes" id="UP000674084">
    <property type="component" value="Unassembled WGS sequence"/>
</dbReference>
<dbReference type="RefSeq" id="WP_210972595.1">
    <property type="nucleotide sequence ID" value="NZ_JAGPXE010000013.1"/>
</dbReference>
<dbReference type="PROSITE" id="PS51900">
    <property type="entry name" value="CB"/>
    <property type="match status" value="1"/>
</dbReference>
<evidence type="ECO:0000256" key="2">
    <source>
        <dbReference type="ARBA" id="ARBA00022908"/>
    </source>
</evidence>
<evidence type="ECO:0000313" key="9">
    <source>
        <dbReference type="EMBL" id="MBQ0927543.1"/>
    </source>
</evidence>
<gene>
    <name evidence="9" type="ORF">KBO27_26695</name>
</gene>
<dbReference type="InterPro" id="IPR011010">
    <property type="entry name" value="DNA_brk_join_enz"/>
</dbReference>
<reference evidence="9 10" key="1">
    <citation type="submission" date="2021-04" db="EMBL/GenBank/DDBJ databases">
        <title>Whole-genome sequencing of Saccharopolyspora endophytica KCTC 19397.</title>
        <authorList>
            <person name="Ay H."/>
            <person name="Saygin H."/>
            <person name="Sahin N."/>
        </authorList>
    </citation>
    <scope>NUCLEOTIDE SEQUENCE [LARGE SCALE GENOMIC DNA]</scope>
    <source>
        <strain evidence="9 10">KCTC 19397</strain>
    </source>
</reference>
<evidence type="ECO:0000256" key="3">
    <source>
        <dbReference type="ARBA" id="ARBA00023125"/>
    </source>
</evidence>
<keyword evidence="10" id="KW-1185">Reference proteome</keyword>
<dbReference type="InterPro" id="IPR013762">
    <property type="entry name" value="Integrase-like_cat_sf"/>
</dbReference>
<comment type="similarity">
    <text evidence="1">Belongs to the 'phage' integrase family.</text>
</comment>
<dbReference type="InterPro" id="IPR010998">
    <property type="entry name" value="Integrase_recombinase_N"/>
</dbReference>
<keyword evidence="2" id="KW-0229">DNA integration</keyword>
<dbReference type="InterPro" id="IPR002104">
    <property type="entry name" value="Integrase_catalytic"/>
</dbReference>
<dbReference type="Pfam" id="PF02899">
    <property type="entry name" value="Phage_int_SAM_1"/>
    <property type="match status" value="1"/>
</dbReference>
<evidence type="ECO:0000256" key="6">
    <source>
        <dbReference type="SAM" id="MobiDB-lite"/>
    </source>
</evidence>
<name>A0ABS5DMN6_9PSEU</name>
<comment type="caution">
    <text evidence="9">The sequence shown here is derived from an EMBL/GenBank/DDBJ whole genome shotgun (WGS) entry which is preliminary data.</text>
</comment>
<feature type="domain" description="Core-binding (CB)" evidence="8">
    <location>
        <begin position="59"/>
        <end position="144"/>
    </location>
</feature>
<dbReference type="InterPro" id="IPR004107">
    <property type="entry name" value="Integrase_SAM-like_N"/>
</dbReference>
<evidence type="ECO:0000256" key="4">
    <source>
        <dbReference type="ARBA" id="ARBA00023172"/>
    </source>
</evidence>
<keyword evidence="4" id="KW-0233">DNA recombination</keyword>
<proteinExistence type="inferred from homology"/>
<feature type="region of interest" description="Disordered" evidence="6">
    <location>
        <begin position="160"/>
        <end position="183"/>
    </location>
</feature>
<dbReference type="InterPro" id="IPR050090">
    <property type="entry name" value="Tyrosine_recombinase_XerCD"/>
</dbReference>
<dbReference type="InterPro" id="IPR044068">
    <property type="entry name" value="CB"/>
</dbReference>
<evidence type="ECO:0000259" key="7">
    <source>
        <dbReference type="PROSITE" id="PS51898"/>
    </source>
</evidence>
<dbReference type="PROSITE" id="PS51898">
    <property type="entry name" value="TYR_RECOMBINASE"/>
    <property type="match status" value="1"/>
</dbReference>
<dbReference type="Gene3D" id="1.10.150.130">
    <property type="match status" value="1"/>
</dbReference>